<reference evidence="1 2" key="1">
    <citation type="journal article" date="2018" name="Cell">
        <title>The Chara Genome: Secondary Complexity and Implications for Plant Terrestrialization.</title>
        <authorList>
            <person name="Nishiyama T."/>
            <person name="Sakayama H."/>
            <person name="Vries J.D."/>
            <person name="Buschmann H."/>
            <person name="Saint-Marcoux D."/>
            <person name="Ullrich K.K."/>
            <person name="Haas F.B."/>
            <person name="Vanderstraeten L."/>
            <person name="Becker D."/>
            <person name="Lang D."/>
            <person name="Vosolsobe S."/>
            <person name="Rombauts S."/>
            <person name="Wilhelmsson P.K.I."/>
            <person name="Janitza P."/>
            <person name="Kern R."/>
            <person name="Heyl A."/>
            <person name="Rumpler F."/>
            <person name="Villalobos L.I.A.C."/>
            <person name="Clay J.M."/>
            <person name="Skokan R."/>
            <person name="Toyoda A."/>
            <person name="Suzuki Y."/>
            <person name="Kagoshima H."/>
            <person name="Schijlen E."/>
            <person name="Tajeshwar N."/>
            <person name="Catarino B."/>
            <person name="Hetherington A.J."/>
            <person name="Saltykova A."/>
            <person name="Bonnot C."/>
            <person name="Breuninger H."/>
            <person name="Symeonidi A."/>
            <person name="Radhakrishnan G.V."/>
            <person name="Van Nieuwerburgh F."/>
            <person name="Deforce D."/>
            <person name="Chang C."/>
            <person name="Karol K.G."/>
            <person name="Hedrich R."/>
            <person name="Ulvskov P."/>
            <person name="Glockner G."/>
            <person name="Delwiche C.F."/>
            <person name="Petrasek J."/>
            <person name="Van de Peer Y."/>
            <person name="Friml J."/>
            <person name="Beilby M."/>
            <person name="Dolan L."/>
            <person name="Kohara Y."/>
            <person name="Sugano S."/>
            <person name="Fujiyama A."/>
            <person name="Delaux P.-M."/>
            <person name="Quint M."/>
            <person name="TheiBen G."/>
            <person name="Hagemann M."/>
            <person name="Harholt J."/>
            <person name="Dunand C."/>
            <person name="Zachgo S."/>
            <person name="Langdale J."/>
            <person name="Maumus F."/>
            <person name="Straeten D.V.D."/>
            <person name="Gould S.B."/>
            <person name="Rensing S.A."/>
        </authorList>
    </citation>
    <scope>NUCLEOTIDE SEQUENCE [LARGE SCALE GENOMIC DNA]</scope>
    <source>
        <strain evidence="1 2">S276</strain>
    </source>
</reference>
<dbReference type="EMBL" id="BFEA01000006">
    <property type="protein sequence ID" value="GBG59783.1"/>
    <property type="molecule type" value="Genomic_DNA"/>
</dbReference>
<evidence type="ECO:0000313" key="1">
    <source>
        <dbReference type="EMBL" id="GBG59783.1"/>
    </source>
</evidence>
<name>A0A388JPS9_CHABU</name>
<dbReference type="Gramene" id="GBG59783">
    <property type="protein sequence ID" value="GBG59783"/>
    <property type="gene ID" value="CBR_g54886"/>
</dbReference>
<proteinExistence type="predicted"/>
<dbReference type="Proteomes" id="UP000265515">
    <property type="component" value="Unassembled WGS sequence"/>
</dbReference>
<organism evidence="1 2">
    <name type="scientific">Chara braunii</name>
    <name type="common">Braun's stonewort</name>
    <dbReference type="NCBI Taxonomy" id="69332"/>
    <lineage>
        <taxon>Eukaryota</taxon>
        <taxon>Viridiplantae</taxon>
        <taxon>Streptophyta</taxon>
        <taxon>Charophyceae</taxon>
        <taxon>Charales</taxon>
        <taxon>Characeae</taxon>
        <taxon>Chara</taxon>
    </lineage>
</organism>
<gene>
    <name evidence="1" type="ORF">CBR_g54886</name>
</gene>
<protein>
    <submittedName>
        <fullName evidence="1">Uncharacterized protein</fullName>
    </submittedName>
</protein>
<keyword evidence="2" id="KW-1185">Reference proteome</keyword>
<evidence type="ECO:0000313" key="2">
    <source>
        <dbReference type="Proteomes" id="UP000265515"/>
    </source>
</evidence>
<accession>A0A388JPS9</accession>
<dbReference type="AlphaFoldDB" id="A0A388JPS9"/>
<sequence>MQFCDHGSFGDFSCVSGEVPRETVLSLAHTVMVAWAEATVRKVDISSLYLSQWCEIQGNKSLIEFHVKLPAVNAHNEKIRFSEKGSAAQGATQSFF</sequence>
<comment type="caution">
    <text evidence="1">The sequence shown here is derived from an EMBL/GenBank/DDBJ whole genome shotgun (WGS) entry which is preliminary data.</text>
</comment>